<organism evidence="2 3">
    <name type="scientific">Punica granatum</name>
    <name type="common">Pomegranate</name>
    <dbReference type="NCBI Taxonomy" id="22663"/>
    <lineage>
        <taxon>Eukaryota</taxon>
        <taxon>Viridiplantae</taxon>
        <taxon>Streptophyta</taxon>
        <taxon>Embryophyta</taxon>
        <taxon>Tracheophyta</taxon>
        <taxon>Spermatophyta</taxon>
        <taxon>Magnoliopsida</taxon>
        <taxon>eudicotyledons</taxon>
        <taxon>Gunneridae</taxon>
        <taxon>Pentapetalae</taxon>
        <taxon>rosids</taxon>
        <taxon>malvids</taxon>
        <taxon>Myrtales</taxon>
        <taxon>Lythraceae</taxon>
        <taxon>Punica</taxon>
    </lineage>
</organism>
<proteinExistence type="predicted"/>
<evidence type="ECO:0000313" key="3">
    <source>
        <dbReference type="Proteomes" id="UP000233551"/>
    </source>
</evidence>
<feature type="compositionally biased region" description="Basic and acidic residues" evidence="1">
    <location>
        <begin position="84"/>
        <end position="104"/>
    </location>
</feature>
<name>A0A2I0KWE7_PUNGR</name>
<dbReference type="EMBL" id="PGOL01000311">
    <property type="protein sequence ID" value="PKI72779.1"/>
    <property type="molecule type" value="Genomic_DNA"/>
</dbReference>
<feature type="region of interest" description="Disordered" evidence="1">
    <location>
        <begin position="46"/>
        <end position="123"/>
    </location>
</feature>
<evidence type="ECO:0000256" key="1">
    <source>
        <dbReference type="SAM" id="MobiDB-lite"/>
    </source>
</evidence>
<gene>
    <name evidence="2" type="ORF">CRG98_006864</name>
</gene>
<comment type="caution">
    <text evidence="2">The sequence shown here is derived from an EMBL/GenBank/DDBJ whole genome shotgun (WGS) entry which is preliminary data.</text>
</comment>
<keyword evidence="3" id="KW-1185">Reference proteome</keyword>
<accession>A0A2I0KWE7</accession>
<sequence length="123" mass="13402">MEEAQQTQAVVAFISDRHWRMVTGTATNSVKGLSLKLGSTEKIYNRQQRTWRRPKALGSSGAGAGCGRAVSPVEENAVGPSCDFEARQGRQWERRDTGSPRGAEEGDGDLGFESTDWGKKGEE</sequence>
<dbReference type="Proteomes" id="UP000233551">
    <property type="component" value="Unassembled WGS sequence"/>
</dbReference>
<reference evidence="2 3" key="1">
    <citation type="submission" date="2017-11" db="EMBL/GenBank/DDBJ databases">
        <title>De-novo sequencing of pomegranate (Punica granatum L.) genome.</title>
        <authorList>
            <person name="Akparov Z."/>
            <person name="Amiraslanov A."/>
            <person name="Hajiyeva S."/>
            <person name="Abbasov M."/>
            <person name="Kaur K."/>
            <person name="Hamwieh A."/>
            <person name="Solovyev V."/>
            <person name="Salamov A."/>
            <person name="Braich B."/>
            <person name="Kosarev P."/>
            <person name="Mahmoud A."/>
            <person name="Hajiyev E."/>
            <person name="Babayeva S."/>
            <person name="Izzatullayeva V."/>
            <person name="Mammadov A."/>
            <person name="Mammadov A."/>
            <person name="Sharifova S."/>
            <person name="Ojaghi J."/>
            <person name="Eynullazada K."/>
            <person name="Bayramov B."/>
            <person name="Abdulazimova A."/>
            <person name="Shahmuradov I."/>
        </authorList>
    </citation>
    <scope>NUCLEOTIDE SEQUENCE [LARGE SCALE GENOMIC DNA]</scope>
    <source>
        <strain evidence="3">cv. AG2017</strain>
        <tissue evidence="2">Leaf</tissue>
    </source>
</reference>
<evidence type="ECO:0000313" key="2">
    <source>
        <dbReference type="EMBL" id="PKI72779.1"/>
    </source>
</evidence>
<dbReference type="AlphaFoldDB" id="A0A2I0KWE7"/>
<protein>
    <submittedName>
        <fullName evidence="2">Uncharacterized protein</fullName>
    </submittedName>
</protein>